<accession>A0A1W1VL80</accession>
<dbReference type="EMBL" id="FWWT01000022">
    <property type="protein sequence ID" value="SMB93714.1"/>
    <property type="molecule type" value="Genomic_DNA"/>
</dbReference>
<keyword evidence="1" id="KW-1133">Transmembrane helix</keyword>
<dbReference type="AlphaFoldDB" id="A0A1W1VL80"/>
<keyword evidence="1" id="KW-0472">Membrane</keyword>
<dbReference type="RefSeq" id="WP_084053902.1">
    <property type="nucleotide sequence ID" value="NZ_FWWT01000022.1"/>
</dbReference>
<evidence type="ECO:0000313" key="3">
    <source>
        <dbReference type="Proteomes" id="UP000192731"/>
    </source>
</evidence>
<feature type="transmembrane region" description="Helical" evidence="1">
    <location>
        <begin position="42"/>
        <end position="70"/>
    </location>
</feature>
<reference evidence="2 3" key="1">
    <citation type="submission" date="2017-04" db="EMBL/GenBank/DDBJ databases">
        <authorList>
            <person name="Afonso C.L."/>
            <person name="Miller P.J."/>
            <person name="Scott M.A."/>
            <person name="Spackman E."/>
            <person name="Goraichik I."/>
            <person name="Dimitrov K.M."/>
            <person name="Suarez D.L."/>
            <person name="Swayne D.E."/>
        </authorList>
    </citation>
    <scope>NUCLEOTIDE SEQUENCE [LARGE SCALE GENOMIC DNA]</scope>
    <source>
        <strain evidence="2 3">DSM 11270</strain>
    </source>
</reference>
<name>A0A1W1VL80_DESTI</name>
<feature type="transmembrane region" description="Helical" evidence="1">
    <location>
        <begin position="6"/>
        <end position="26"/>
    </location>
</feature>
<gene>
    <name evidence="2" type="ORF">SAMN00017405_0080</name>
</gene>
<evidence type="ECO:0000313" key="2">
    <source>
        <dbReference type="EMBL" id="SMB93714.1"/>
    </source>
</evidence>
<sequence>MKDTLSVIVFTIIGVCLIVFGVWDIIKQKRILYLDKEFKLRLFIYVFAVSYPIFMIIVGILFILLTILAYSGN</sequence>
<dbReference type="STRING" id="656914.SAMN00017405_0080"/>
<proteinExistence type="predicted"/>
<protein>
    <submittedName>
        <fullName evidence="2">Uncharacterized protein</fullName>
    </submittedName>
</protein>
<dbReference type="Proteomes" id="UP000192731">
    <property type="component" value="Unassembled WGS sequence"/>
</dbReference>
<organism evidence="2 3">
    <name type="scientific">Desulfonispora thiosulfatigenes DSM 11270</name>
    <dbReference type="NCBI Taxonomy" id="656914"/>
    <lineage>
        <taxon>Bacteria</taxon>
        <taxon>Bacillati</taxon>
        <taxon>Bacillota</taxon>
        <taxon>Clostridia</taxon>
        <taxon>Eubacteriales</taxon>
        <taxon>Peptococcaceae</taxon>
        <taxon>Desulfonispora</taxon>
    </lineage>
</organism>
<keyword evidence="3" id="KW-1185">Reference proteome</keyword>
<evidence type="ECO:0000256" key="1">
    <source>
        <dbReference type="SAM" id="Phobius"/>
    </source>
</evidence>
<keyword evidence="1" id="KW-0812">Transmembrane</keyword>